<evidence type="ECO:0000256" key="1">
    <source>
        <dbReference type="SAM" id="MobiDB-lite"/>
    </source>
</evidence>
<organism evidence="3">
    <name type="scientific">Guillardia theta</name>
    <name type="common">Cryptophyte</name>
    <name type="synonym">Cryptomonas phi</name>
    <dbReference type="NCBI Taxonomy" id="55529"/>
    <lineage>
        <taxon>Eukaryota</taxon>
        <taxon>Cryptophyceae</taxon>
        <taxon>Pyrenomonadales</taxon>
        <taxon>Geminigeraceae</taxon>
        <taxon>Guillardia</taxon>
    </lineage>
</organism>
<evidence type="ECO:0000313" key="3">
    <source>
        <dbReference type="EMBL" id="CAE2314429.1"/>
    </source>
</evidence>
<dbReference type="InterPro" id="IPR003325">
    <property type="entry name" value="TerD"/>
</dbReference>
<feature type="region of interest" description="Disordered" evidence="1">
    <location>
        <begin position="78"/>
        <end position="109"/>
    </location>
</feature>
<sequence length="846" mass="94955">MEVSVEAGEAHVPPSSDEDRETYKPTRTSSEGGQKFRPISAPRCYGNLRSKTNQTHDRGLSQHDVLTIDKQYYAKVKTFQHRPTSAPNIREGEEADDEEGSRKLPYIDDWDDDDEGTEENILNDKQDFLFSPQNTEEHESQKGQHLNLSNSIGVKRDGAFHRSASGKHRKSRRKLPQHSPTFESNGALRFIRTPVNSAPPTRIYSPLYGERSEFNSFRPIWALSKPSEEQSLSSSLRHVERERPKIPRRSSSATLIRTIAADPSRPRSSLAPVPLLVVKNPLATKLGKNTGDLEEIGGSFEPLKSQSSLPDYDALHDPHLRRFWSRQDLQHVLKLKGMIRDEYAPDTGLFESAMAKELADLSAQRDIRDMMMEQTAAMKRQRSQRRVSQSAARKLTLEVCEDAHENVEAKIHISKEQPVISAWLSWGKSQGDSAPDLDLSCICFDDKGRVLEIIFYRSLVGKNEALVHLGDDFDRAQDAAVSSDGVLLDHAADVRREETILVELPRIMQSVVAIAFVVTCFSDEGGLADAVGAELILCSGSSRSNPEDELVRHYLSSERYNAALTSMVVRDRSSPSNWSIRTITRVAMANVAVEMVQMVQSLLRNREICSPYTVLIEYCTATRPTSSLRGKKSEFTKAYKAVVKAISHAFPFVRVVGNPQGLVEKPRIGSFEVTLLDGSRVVKLIWSKLMLGRWPQKMDTILRRVASAVKQGSTAAPVPDERSEVEIRMVNASTRERLPWATVEVRALGIAAQKLQMLNGVKKKEKPRGWMADKKGQEEAPARCQYRVQADEDGKLRIRIPGGRYELWGICAGYDCEYPLELLVKPFSKTKMKVTLALALEKRNPV</sequence>
<evidence type="ECO:0000259" key="2">
    <source>
        <dbReference type="Pfam" id="PF02342"/>
    </source>
</evidence>
<feature type="compositionally biased region" description="Basic residues" evidence="1">
    <location>
        <begin position="164"/>
        <end position="176"/>
    </location>
</feature>
<dbReference type="AlphaFoldDB" id="A0A7S4L404"/>
<dbReference type="Pfam" id="PF02342">
    <property type="entry name" value="TerD"/>
    <property type="match status" value="1"/>
</dbReference>
<proteinExistence type="predicted"/>
<dbReference type="Gene3D" id="2.60.60.30">
    <property type="entry name" value="sav2460 like domains"/>
    <property type="match status" value="1"/>
</dbReference>
<dbReference type="EMBL" id="HBKN01030043">
    <property type="protein sequence ID" value="CAE2314429.1"/>
    <property type="molecule type" value="Transcribed_RNA"/>
</dbReference>
<feature type="region of interest" description="Disordered" evidence="1">
    <location>
        <begin position="1"/>
        <end position="63"/>
    </location>
</feature>
<name>A0A7S4L404_GUITH</name>
<dbReference type="CDD" id="cd06974">
    <property type="entry name" value="TerD_like"/>
    <property type="match status" value="1"/>
</dbReference>
<gene>
    <name evidence="3" type="ORF">GTHE00462_LOCUS23320</name>
</gene>
<feature type="region of interest" description="Disordered" evidence="1">
    <location>
        <begin position="161"/>
        <end position="185"/>
    </location>
</feature>
<protein>
    <recommendedName>
        <fullName evidence="2">TerD domain-containing protein</fullName>
    </recommendedName>
</protein>
<reference evidence="3" key="1">
    <citation type="submission" date="2021-01" db="EMBL/GenBank/DDBJ databases">
        <authorList>
            <person name="Corre E."/>
            <person name="Pelletier E."/>
            <person name="Niang G."/>
            <person name="Scheremetjew M."/>
            <person name="Finn R."/>
            <person name="Kale V."/>
            <person name="Holt S."/>
            <person name="Cochrane G."/>
            <person name="Meng A."/>
            <person name="Brown T."/>
            <person name="Cohen L."/>
        </authorList>
    </citation>
    <scope>NUCLEOTIDE SEQUENCE</scope>
    <source>
        <strain evidence="3">CCMP 2712</strain>
    </source>
</reference>
<dbReference type="Gene3D" id="3.40.30.10">
    <property type="entry name" value="Glutaredoxin"/>
    <property type="match status" value="1"/>
</dbReference>
<feature type="domain" description="TerD" evidence="2">
    <location>
        <begin position="411"/>
        <end position="523"/>
    </location>
</feature>
<accession>A0A7S4L404</accession>